<evidence type="ECO:0000313" key="1">
    <source>
        <dbReference type="EMBL" id="MBM6820992.1"/>
    </source>
</evidence>
<dbReference type="PANTHER" id="PTHR43434">
    <property type="entry name" value="PHOSPHOGLYCOLATE PHOSPHATASE"/>
    <property type="match status" value="1"/>
</dbReference>
<proteinExistence type="predicted"/>
<dbReference type="Gene3D" id="3.40.50.1000">
    <property type="entry name" value="HAD superfamily/HAD-like"/>
    <property type="match status" value="1"/>
</dbReference>
<dbReference type="Proteomes" id="UP000767334">
    <property type="component" value="Unassembled WGS sequence"/>
</dbReference>
<dbReference type="EMBL" id="JACJLL010000251">
    <property type="protein sequence ID" value="MBM6820992.1"/>
    <property type="molecule type" value="Genomic_DNA"/>
</dbReference>
<accession>A0ABS2FLE4</accession>
<gene>
    <name evidence="1" type="ORF">H6A19_16920</name>
</gene>
<dbReference type="NCBIfam" id="TIGR01549">
    <property type="entry name" value="HAD-SF-IA-v1"/>
    <property type="match status" value="1"/>
</dbReference>
<organism evidence="1 2">
    <name type="scientific">Clostridium saudiense</name>
    <dbReference type="NCBI Taxonomy" id="1414720"/>
    <lineage>
        <taxon>Bacteria</taxon>
        <taxon>Bacillati</taxon>
        <taxon>Bacillota</taxon>
        <taxon>Clostridia</taxon>
        <taxon>Eubacteriales</taxon>
        <taxon>Clostridiaceae</taxon>
        <taxon>Clostridium</taxon>
    </lineage>
</organism>
<keyword evidence="1" id="KW-0378">Hydrolase</keyword>
<dbReference type="RefSeq" id="WP_195963996.1">
    <property type="nucleotide sequence ID" value="NZ_JACJLL010000251.1"/>
</dbReference>
<dbReference type="InterPro" id="IPR050155">
    <property type="entry name" value="HAD-like_hydrolase_sf"/>
</dbReference>
<protein>
    <submittedName>
        <fullName evidence="1">HAD family hydrolase</fullName>
    </submittedName>
</protein>
<dbReference type="InterPro" id="IPR006439">
    <property type="entry name" value="HAD-SF_hydro_IA"/>
</dbReference>
<dbReference type="GO" id="GO:0016787">
    <property type="term" value="F:hydrolase activity"/>
    <property type="evidence" value="ECO:0007669"/>
    <property type="project" value="UniProtKB-KW"/>
</dbReference>
<keyword evidence="2" id="KW-1185">Reference proteome</keyword>
<name>A0ABS2FLE4_9CLOT</name>
<dbReference type="Pfam" id="PF13419">
    <property type="entry name" value="HAD_2"/>
    <property type="match status" value="1"/>
</dbReference>
<dbReference type="SUPFAM" id="SSF56784">
    <property type="entry name" value="HAD-like"/>
    <property type="match status" value="1"/>
</dbReference>
<dbReference type="InterPro" id="IPR036412">
    <property type="entry name" value="HAD-like_sf"/>
</dbReference>
<evidence type="ECO:0000313" key="2">
    <source>
        <dbReference type="Proteomes" id="UP000767334"/>
    </source>
</evidence>
<dbReference type="InterPro" id="IPR041492">
    <property type="entry name" value="HAD_2"/>
</dbReference>
<dbReference type="InterPro" id="IPR023198">
    <property type="entry name" value="PGP-like_dom2"/>
</dbReference>
<sequence>MKFDSIIFDLDGTLWDSTVEVAKTWSTIIAKYNLSRKEVTVEDLKPCMGKLLDEIARILLPDLDEEMQMKIINECCKYENEYLRDYGATLYDKLEETLEKLAKDYKLFIVSNCQDGYIESFFNSHGLEKYFIDYECPGRTGLPKAENIKLVVERNNLKNPVYVGDTQGDADAAKAANVPFIYAKYGFGDVEEFEDKIESFEELLNIIK</sequence>
<comment type="caution">
    <text evidence="1">The sequence shown here is derived from an EMBL/GenBank/DDBJ whole genome shotgun (WGS) entry which is preliminary data.</text>
</comment>
<dbReference type="PANTHER" id="PTHR43434:SF1">
    <property type="entry name" value="PHOSPHOGLYCOLATE PHOSPHATASE"/>
    <property type="match status" value="1"/>
</dbReference>
<dbReference type="Gene3D" id="1.10.150.240">
    <property type="entry name" value="Putative phosphatase, domain 2"/>
    <property type="match status" value="1"/>
</dbReference>
<dbReference type="InterPro" id="IPR023214">
    <property type="entry name" value="HAD_sf"/>
</dbReference>
<reference evidence="1 2" key="1">
    <citation type="journal article" date="2021" name="Sci. Rep.">
        <title>The distribution of antibiotic resistance genes in chicken gut microbiota commensals.</title>
        <authorList>
            <person name="Juricova H."/>
            <person name="Matiasovicova J."/>
            <person name="Kubasova T."/>
            <person name="Cejkova D."/>
            <person name="Rychlik I."/>
        </authorList>
    </citation>
    <scope>NUCLEOTIDE SEQUENCE [LARGE SCALE GENOMIC DNA]</scope>
    <source>
        <strain evidence="1 2">An435</strain>
    </source>
</reference>